<organism evidence="1 2">
    <name type="scientific">Pseudomonas quercus</name>
    <dbReference type="NCBI Taxonomy" id="2722792"/>
    <lineage>
        <taxon>Bacteria</taxon>
        <taxon>Pseudomonadati</taxon>
        <taxon>Pseudomonadota</taxon>
        <taxon>Gammaproteobacteria</taxon>
        <taxon>Pseudomonadales</taxon>
        <taxon>Pseudomonadaceae</taxon>
        <taxon>Pseudomonas</taxon>
    </lineage>
</organism>
<reference evidence="1 2" key="1">
    <citation type="submission" date="2020-03" db="EMBL/GenBank/DDBJ databases">
        <authorList>
            <person name="Wang L."/>
            <person name="He N."/>
            <person name="Li Y."/>
            <person name="Fang Y."/>
            <person name="Zhang F."/>
        </authorList>
    </citation>
    <scope>NUCLEOTIDE SEQUENCE [LARGE SCALE GENOMIC DNA]</scope>
    <source>
        <strain evidence="2">hsmgli-8</strain>
    </source>
</reference>
<proteinExistence type="predicted"/>
<dbReference type="EMBL" id="JAAVJI010000011">
    <property type="protein sequence ID" value="NJP02516.1"/>
    <property type="molecule type" value="Genomic_DNA"/>
</dbReference>
<evidence type="ECO:0000313" key="2">
    <source>
        <dbReference type="Proteomes" id="UP000746535"/>
    </source>
</evidence>
<dbReference type="Proteomes" id="UP000746535">
    <property type="component" value="Unassembled WGS sequence"/>
</dbReference>
<comment type="caution">
    <text evidence="1">The sequence shown here is derived from an EMBL/GenBank/DDBJ whole genome shotgun (WGS) entry which is preliminary data.</text>
</comment>
<accession>A0ABX0YK35</accession>
<gene>
    <name evidence="1" type="ORF">HBH25_16830</name>
</gene>
<evidence type="ECO:0000313" key="1">
    <source>
        <dbReference type="EMBL" id="NJP02516.1"/>
    </source>
</evidence>
<protein>
    <submittedName>
        <fullName evidence="1">Uncharacterized protein</fullName>
    </submittedName>
</protein>
<name>A0ABX0YK35_9PSED</name>
<keyword evidence="2" id="KW-1185">Reference proteome</keyword>
<sequence>MKTHLTAIEPALYERLLDRLGLALDVARTSRHLRQEIPAELELKGLTRAEFDWLNAYLHASGALVPPAPARLGADRLGNVIWLKDRRRRPRQSDAQALPFE</sequence>
<dbReference type="RefSeq" id="WP_168085105.1">
    <property type="nucleotide sequence ID" value="NZ_JAAVJI010000011.1"/>
</dbReference>